<gene>
    <name evidence="2" type="ORF">g.6278</name>
    <name evidence="3" type="ORF">g.6281</name>
</gene>
<feature type="region of interest" description="Disordered" evidence="1">
    <location>
        <begin position="97"/>
        <end position="117"/>
    </location>
</feature>
<protein>
    <submittedName>
        <fullName evidence="3">Uncharacterized protein</fullName>
    </submittedName>
</protein>
<feature type="non-terminal residue" evidence="3">
    <location>
        <position position="117"/>
    </location>
</feature>
<dbReference type="EMBL" id="GEDC01012924">
    <property type="protein sequence ID" value="JAS24374.1"/>
    <property type="molecule type" value="Transcribed_RNA"/>
</dbReference>
<evidence type="ECO:0000313" key="2">
    <source>
        <dbReference type="EMBL" id="JAS15215.1"/>
    </source>
</evidence>
<evidence type="ECO:0000256" key="1">
    <source>
        <dbReference type="SAM" id="MobiDB-lite"/>
    </source>
</evidence>
<reference evidence="3" key="1">
    <citation type="submission" date="2015-12" db="EMBL/GenBank/DDBJ databases">
        <title>De novo transcriptome assembly of four potential Pierce s Disease insect vectors from Arizona vineyards.</title>
        <authorList>
            <person name="Tassone E.E."/>
        </authorList>
    </citation>
    <scope>NUCLEOTIDE SEQUENCE</scope>
</reference>
<dbReference type="EMBL" id="GEDC01022083">
    <property type="protein sequence ID" value="JAS15215.1"/>
    <property type="molecule type" value="Transcribed_RNA"/>
</dbReference>
<name>A0A1B6DFA6_9HEMI</name>
<sequence length="117" mass="12804">MNDVNIVNVSATHTPRIDNLSLNPSITGVEAAGGPHDVRSPIQGVGRSADLGNNNDDKPASEAQRAWLRRFDEAATFAEFEKVVSVWMEEVVALMGPRRTVEPRRPPRGGVRRPSPH</sequence>
<dbReference type="AlphaFoldDB" id="A0A1B6DFA6"/>
<proteinExistence type="predicted"/>
<evidence type="ECO:0000313" key="3">
    <source>
        <dbReference type="EMBL" id="JAS24374.1"/>
    </source>
</evidence>
<feature type="region of interest" description="Disordered" evidence="1">
    <location>
        <begin position="31"/>
        <end position="60"/>
    </location>
</feature>
<accession>A0A1B6DFA6</accession>
<feature type="compositionally biased region" description="Basic residues" evidence="1">
    <location>
        <begin position="106"/>
        <end position="117"/>
    </location>
</feature>
<organism evidence="3">
    <name type="scientific">Clastoptera arizonana</name>
    <name type="common">Arizona spittle bug</name>
    <dbReference type="NCBI Taxonomy" id="38151"/>
    <lineage>
        <taxon>Eukaryota</taxon>
        <taxon>Metazoa</taxon>
        <taxon>Ecdysozoa</taxon>
        <taxon>Arthropoda</taxon>
        <taxon>Hexapoda</taxon>
        <taxon>Insecta</taxon>
        <taxon>Pterygota</taxon>
        <taxon>Neoptera</taxon>
        <taxon>Paraneoptera</taxon>
        <taxon>Hemiptera</taxon>
        <taxon>Auchenorrhyncha</taxon>
        <taxon>Cercopoidea</taxon>
        <taxon>Clastopteridae</taxon>
        <taxon>Clastoptera</taxon>
    </lineage>
</organism>